<organism evidence="2 3">
    <name type="scientific">Littorina saxatilis</name>
    <dbReference type="NCBI Taxonomy" id="31220"/>
    <lineage>
        <taxon>Eukaryota</taxon>
        <taxon>Metazoa</taxon>
        <taxon>Spiralia</taxon>
        <taxon>Lophotrochozoa</taxon>
        <taxon>Mollusca</taxon>
        <taxon>Gastropoda</taxon>
        <taxon>Caenogastropoda</taxon>
        <taxon>Littorinimorpha</taxon>
        <taxon>Littorinoidea</taxon>
        <taxon>Littorinidae</taxon>
        <taxon>Littorina</taxon>
    </lineage>
</organism>
<keyword evidence="1" id="KW-0732">Signal</keyword>
<comment type="caution">
    <text evidence="2">The sequence shown here is derived from an EMBL/GenBank/DDBJ whole genome shotgun (WGS) entry which is preliminary data.</text>
</comment>
<evidence type="ECO:0000313" key="3">
    <source>
        <dbReference type="Proteomes" id="UP001374579"/>
    </source>
</evidence>
<evidence type="ECO:0000256" key="1">
    <source>
        <dbReference type="SAM" id="SignalP"/>
    </source>
</evidence>
<dbReference type="GO" id="GO:0005764">
    <property type="term" value="C:lysosome"/>
    <property type="evidence" value="ECO:0007669"/>
    <property type="project" value="TreeGrafter"/>
</dbReference>
<dbReference type="EMBL" id="JBAMIC010000024">
    <property type="protein sequence ID" value="KAK7090798.1"/>
    <property type="molecule type" value="Genomic_DNA"/>
</dbReference>
<name>A0AAN9G0G0_9CAEN</name>
<accession>A0AAN9G0G0</accession>
<dbReference type="InterPro" id="IPR001299">
    <property type="entry name" value="Ependymin"/>
</dbReference>
<dbReference type="AlphaFoldDB" id="A0AAN9G0G0"/>
<dbReference type="GO" id="GO:0007160">
    <property type="term" value="P:cell-matrix adhesion"/>
    <property type="evidence" value="ECO:0007669"/>
    <property type="project" value="InterPro"/>
</dbReference>
<gene>
    <name evidence="2" type="ORF">V1264_010551</name>
</gene>
<evidence type="ECO:0000313" key="2">
    <source>
        <dbReference type="EMBL" id="KAK7090798.1"/>
    </source>
</evidence>
<dbReference type="GO" id="GO:0005509">
    <property type="term" value="F:calcium ion binding"/>
    <property type="evidence" value="ECO:0007669"/>
    <property type="project" value="InterPro"/>
</dbReference>
<feature type="chain" id="PRO_5042972959" evidence="1">
    <location>
        <begin position="21"/>
        <end position="202"/>
    </location>
</feature>
<reference evidence="2 3" key="1">
    <citation type="submission" date="2024-02" db="EMBL/GenBank/DDBJ databases">
        <title>Chromosome-scale genome assembly of the rough periwinkle Littorina saxatilis.</title>
        <authorList>
            <person name="De Jode A."/>
            <person name="Faria R."/>
            <person name="Formenti G."/>
            <person name="Sims Y."/>
            <person name="Smith T.P."/>
            <person name="Tracey A."/>
            <person name="Wood J.M.D."/>
            <person name="Zagrodzka Z.B."/>
            <person name="Johannesson K."/>
            <person name="Butlin R.K."/>
            <person name="Leder E.H."/>
        </authorList>
    </citation>
    <scope>NUCLEOTIDE SEQUENCE [LARGE SCALE GENOMIC DNA]</scope>
    <source>
        <strain evidence="2">Snail1</strain>
        <tissue evidence="2">Muscle</tissue>
    </source>
</reference>
<keyword evidence="3" id="KW-1185">Reference proteome</keyword>
<dbReference type="Proteomes" id="UP001374579">
    <property type="component" value="Unassembled WGS sequence"/>
</dbReference>
<sequence length="202" mass="21933">MMTSQLAAFAILALLSLVGGQPPPPPKRCCLADQWSSVMSDLSTINSATFGLLSMQYDYKQQKQSMVSVTNDPVTKAVNVTARTVIDFARKEMYYLPMNDPSKCMKFPYPIGAVQCVPDNATYLGSTYLGPMGGPLTYDGWRFQLPGGPLFVTLGATRDGCVPLVEGVTTPGKPQNDKLFLFTAYQPKIANPDDFNVPASCL</sequence>
<dbReference type="GO" id="GO:0005576">
    <property type="term" value="C:extracellular region"/>
    <property type="evidence" value="ECO:0007669"/>
    <property type="project" value="InterPro"/>
</dbReference>
<dbReference type="PANTHER" id="PTHR10697">
    <property type="entry name" value="MAMMALIAN EPENDYMIN-RELATED PROTEIN 1"/>
    <property type="match status" value="1"/>
</dbReference>
<feature type="signal peptide" evidence="1">
    <location>
        <begin position="1"/>
        <end position="20"/>
    </location>
</feature>
<proteinExistence type="predicted"/>
<dbReference type="Pfam" id="PF00811">
    <property type="entry name" value="Ependymin"/>
    <property type="match status" value="1"/>
</dbReference>
<dbReference type="PANTHER" id="PTHR10697:SF13">
    <property type="entry name" value="RICIN B LECTIN DOMAIN-CONTAINING PROTEIN"/>
    <property type="match status" value="1"/>
</dbReference>
<protein>
    <submittedName>
        <fullName evidence="2">Uncharacterized protein</fullName>
    </submittedName>
</protein>